<reference evidence="2 3" key="1">
    <citation type="journal article" date="2015" name="Nature">
        <title>rRNA introns, odd ribosomes, and small enigmatic genomes across a large radiation of phyla.</title>
        <authorList>
            <person name="Brown C.T."/>
            <person name="Hug L.A."/>
            <person name="Thomas B.C."/>
            <person name="Sharon I."/>
            <person name="Castelle C.J."/>
            <person name="Singh A."/>
            <person name="Wilkins M.J."/>
            <person name="Williams K.H."/>
            <person name="Banfield J.F."/>
        </authorList>
    </citation>
    <scope>NUCLEOTIDE SEQUENCE [LARGE SCALE GENOMIC DNA]</scope>
</reference>
<evidence type="ECO:0000259" key="1">
    <source>
        <dbReference type="Pfam" id="PF13480"/>
    </source>
</evidence>
<comment type="caution">
    <text evidence="2">The sequence shown here is derived from an EMBL/GenBank/DDBJ whole genome shotgun (WGS) entry which is preliminary data.</text>
</comment>
<evidence type="ECO:0000313" key="2">
    <source>
        <dbReference type="EMBL" id="KKR33462.1"/>
    </source>
</evidence>
<dbReference type="EMBL" id="LBXN01000016">
    <property type="protein sequence ID" value="KKR33462.1"/>
    <property type="molecule type" value="Genomic_DNA"/>
</dbReference>
<name>A0A0G0T6I7_9BACT</name>
<dbReference type="InterPro" id="IPR038740">
    <property type="entry name" value="BioF2-like_GNAT_dom"/>
</dbReference>
<gene>
    <name evidence="2" type="ORF">UT63_C0016G0001</name>
</gene>
<dbReference type="Pfam" id="PF13480">
    <property type="entry name" value="Acetyltransf_6"/>
    <property type="match status" value="1"/>
</dbReference>
<feature type="domain" description="BioF2-like acetyltransferase" evidence="1">
    <location>
        <begin position="7"/>
        <end position="122"/>
    </location>
</feature>
<sequence>MVLVDYDGGKKQIEELFRLISVSNQNKSQFLTPKVKDFFREAVNYFFPQNKLMFYLLTMDNENIAVLFGFYHNNSALLYNSGFDPRFANFSPGLVLNAHAIRKSIEKGINQYDFLRGSERYKYDLGGVDRKLYKIFI</sequence>
<accession>A0A0G0T6I7</accession>
<proteinExistence type="predicted"/>
<dbReference type="Gene3D" id="3.40.630.30">
    <property type="match status" value="1"/>
</dbReference>
<dbReference type="AlphaFoldDB" id="A0A0G0T6I7"/>
<dbReference type="Proteomes" id="UP000034539">
    <property type="component" value="Unassembled WGS sequence"/>
</dbReference>
<evidence type="ECO:0000313" key="3">
    <source>
        <dbReference type="Proteomes" id="UP000034539"/>
    </source>
</evidence>
<organism evidence="2 3">
    <name type="scientific">Candidatus Gottesmanbacteria bacterium GW2011_GWC2_39_8</name>
    <dbReference type="NCBI Taxonomy" id="1618450"/>
    <lineage>
        <taxon>Bacteria</taxon>
        <taxon>Candidatus Gottesmaniibacteriota</taxon>
    </lineage>
</organism>
<protein>
    <recommendedName>
        <fullName evidence="1">BioF2-like acetyltransferase domain-containing protein</fullName>
    </recommendedName>
</protein>
<dbReference type="InterPro" id="IPR016181">
    <property type="entry name" value="Acyl_CoA_acyltransferase"/>
</dbReference>
<dbReference type="SUPFAM" id="SSF55729">
    <property type="entry name" value="Acyl-CoA N-acyltransferases (Nat)"/>
    <property type="match status" value="1"/>
</dbReference>